<name>A0A3G8H2Y9_9BURK</name>
<proteinExistence type="predicted"/>
<gene>
    <name evidence="2" type="ORF">EHF44_15055</name>
</gene>
<reference evidence="3" key="1">
    <citation type="submission" date="2018-11" db="EMBL/GenBank/DDBJ databases">
        <title>FDA dAtabase for Regulatory Grade micrObial Sequences (FDA-ARGOS): Supporting development and validation of Infectious Disease Dx tests.</title>
        <authorList>
            <person name="Goldberg B."/>
            <person name="Campos J."/>
            <person name="Tallon L."/>
            <person name="Sadzewicz L."/>
            <person name="Zhao X."/>
            <person name="Vavikolanu K."/>
            <person name="Mehta A."/>
            <person name="Aluvathingal J."/>
            <person name="Nadendla S."/>
            <person name="Geyer C."/>
            <person name="Nandy P."/>
            <person name="Yan Y."/>
            <person name="Sichtig H."/>
        </authorList>
    </citation>
    <scope>NUCLEOTIDE SEQUENCE [LARGE SCALE GENOMIC DNA]</scope>
    <source>
        <strain evidence="3">FDAARGOS_614</strain>
    </source>
</reference>
<dbReference type="EMBL" id="CP033969">
    <property type="protein sequence ID" value="AZG14645.1"/>
    <property type="molecule type" value="Genomic_DNA"/>
</dbReference>
<protein>
    <submittedName>
        <fullName evidence="2">Uncharacterized protein</fullName>
    </submittedName>
</protein>
<sequence>MHSAELSRLLANLIRLGSVVEVRHARPPRVRVRSGTPASIANSLRTPAAAVTTTTPPPARPSQKTTS</sequence>
<dbReference type="InterPro" id="IPR037026">
    <property type="entry name" value="Vgr_OB-fold_dom_sf"/>
</dbReference>
<feature type="compositionally biased region" description="Low complexity" evidence="1">
    <location>
        <begin position="45"/>
        <end position="54"/>
    </location>
</feature>
<evidence type="ECO:0000313" key="2">
    <source>
        <dbReference type="EMBL" id="AZG14645.1"/>
    </source>
</evidence>
<organism evidence="2 3">
    <name type="scientific">Cupriavidus pauculus</name>
    <dbReference type="NCBI Taxonomy" id="82633"/>
    <lineage>
        <taxon>Bacteria</taxon>
        <taxon>Pseudomonadati</taxon>
        <taxon>Pseudomonadota</taxon>
        <taxon>Betaproteobacteria</taxon>
        <taxon>Burkholderiales</taxon>
        <taxon>Burkholderiaceae</taxon>
        <taxon>Cupriavidus</taxon>
    </lineage>
</organism>
<feature type="region of interest" description="Disordered" evidence="1">
    <location>
        <begin position="30"/>
        <end position="67"/>
    </location>
</feature>
<dbReference type="Gene3D" id="2.40.50.230">
    <property type="entry name" value="Gp5 N-terminal domain"/>
    <property type="match status" value="1"/>
</dbReference>
<evidence type="ECO:0000313" key="3">
    <source>
        <dbReference type="Proteomes" id="UP000270411"/>
    </source>
</evidence>
<accession>A0A3G8H2Y9</accession>
<evidence type="ECO:0000256" key="1">
    <source>
        <dbReference type="SAM" id="MobiDB-lite"/>
    </source>
</evidence>
<dbReference type="KEGG" id="cpau:EHF44_15055"/>
<dbReference type="Proteomes" id="UP000270411">
    <property type="component" value="Chromosome 1"/>
</dbReference>
<dbReference type="AlphaFoldDB" id="A0A3G8H2Y9"/>